<sequence length="390" mass="42901">MMGTDERLPIVLDNGSFSCKAGFGGDDEPKIVFPNLVGRPPNNRSAIHPILNTNDSYIGTDAQAKRGILSLEYPITRGVVTNRPAMEEIWTHITTNALTINPEEHQILITEPPHNPRTNREHMAEFFLEGLQTPGFHVAVPGYLAILTAGRNTGIAVSCGEGVLHTFTVTNNYTVPRAIARVDLAGVDVTASLRDLLTRRGVYLGSTAEWEIAREMKEELCYVAEDYARESESKTALGCSGTAASVERKYRLPDGREIVLGTERFEAAEALFTPSLVGRDIGGIQEVVFDAIMKCDIDIRRDLAYNVILTGGSTLLPGFATRLARELSALAHPGMHFNIPASSTRLYDVWIGGSILSSLSFFQKMWITRQEYEEVGVGIVHRKCFPNASY</sequence>
<evidence type="ECO:0000313" key="4">
    <source>
        <dbReference type="EMBL" id="KAL2863541.1"/>
    </source>
</evidence>
<comment type="function">
    <text evidence="1">Actins are highly conserved proteins that are involved in various types of cell motility and are ubiquitously expressed in all eukaryotic cells.</text>
</comment>
<dbReference type="SMART" id="SM00268">
    <property type="entry name" value="ACTIN"/>
    <property type="match status" value="1"/>
</dbReference>
<comment type="similarity">
    <text evidence="3">Belongs to the actin family.</text>
</comment>
<dbReference type="PRINTS" id="PR00190">
    <property type="entry name" value="ACTIN"/>
</dbReference>
<dbReference type="Gene3D" id="3.30.420.40">
    <property type="match status" value="2"/>
</dbReference>
<gene>
    <name evidence="4" type="ORF">BJX67DRAFT_252600</name>
</gene>
<dbReference type="InterPro" id="IPR004001">
    <property type="entry name" value="Actin_CS"/>
</dbReference>
<comment type="catalytic activity">
    <reaction evidence="2">
        <text>ATP + H2O = ADP + phosphate + H(+)</text>
        <dbReference type="Rhea" id="RHEA:13065"/>
        <dbReference type="ChEBI" id="CHEBI:15377"/>
        <dbReference type="ChEBI" id="CHEBI:15378"/>
        <dbReference type="ChEBI" id="CHEBI:30616"/>
        <dbReference type="ChEBI" id="CHEBI:43474"/>
        <dbReference type="ChEBI" id="CHEBI:456216"/>
    </reaction>
</comment>
<dbReference type="Proteomes" id="UP001610432">
    <property type="component" value="Unassembled WGS sequence"/>
</dbReference>
<name>A0ABR4LG58_9EURO</name>
<evidence type="ECO:0000256" key="3">
    <source>
        <dbReference type="RuleBase" id="RU000487"/>
    </source>
</evidence>
<evidence type="ECO:0000256" key="2">
    <source>
        <dbReference type="ARBA" id="ARBA00049360"/>
    </source>
</evidence>
<dbReference type="SUPFAM" id="SSF53067">
    <property type="entry name" value="Actin-like ATPase domain"/>
    <property type="match status" value="2"/>
</dbReference>
<dbReference type="Pfam" id="PF00022">
    <property type="entry name" value="Actin"/>
    <property type="match status" value="1"/>
</dbReference>
<dbReference type="PROSITE" id="PS00432">
    <property type="entry name" value="ACTINS_2"/>
    <property type="match status" value="1"/>
</dbReference>
<protein>
    <submittedName>
        <fullName evidence="4">Actin-3, muscle-specific</fullName>
    </submittedName>
</protein>
<reference evidence="4 5" key="1">
    <citation type="submission" date="2024-07" db="EMBL/GenBank/DDBJ databases">
        <title>Section-level genome sequencing and comparative genomics of Aspergillus sections Usti and Cavernicolus.</title>
        <authorList>
            <consortium name="Lawrence Berkeley National Laboratory"/>
            <person name="Nybo J.L."/>
            <person name="Vesth T.C."/>
            <person name="Theobald S."/>
            <person name="Frisvad J.C."/>
            <person name="Larsen T.O."/>
            <person name="Kjaerboelling I."/>
            <person name="Rothschild-Mancinelli K."/>
            <person name="Lyhne E.K."/>
            <person name="Kogle M.E."/>
            <person name="Barry K."/>
            <person name="Clum A."/>
            <person name="Na H."/>
            <person name="Ledsgaard L."/>
            <person name="Lin J."/>
            <person name="Lipzen A."/>
            <person name="Kuo A."/>
            <person name="Riley R."/>
            <person name="Mondo S."/>
            <person name="Labutti K."/>
            <person name="Haridas S."/>
            <person name="Pangalinan J."/>
            <person name="Salamov A.A."/>
            <person name="Simmons B.A."/>
            <person name="Magnuson J.K."/>
            <person name="Chen J."/>
            <person name="Drula E."/>
            <person name="Henrissat B."/>
            <person name="Wiebenga A."/>
            <person name="Lubbers R.J."/>
            <person name="Gomes A.C."/>
            <person name="Macurrencykelacurrency M.R."/>
            <person name="Stajich J."/>
            <person name="Grigoriev I.V."/>
            <person name="Mortensen U.H."/>
            <person name="De Vries R.P."/>
            <person name="Baker S.E."/>
            <person name="Andersen M.R."/>
        </authorList>
    </citation>
    <scope>NUCLEOTIDE SEQUENCE [LARGE SCALE GENOMIC DNA]</scope>
    <source>
        <strain evidence="4 5">CBS 449.75</strain>
    </source>
</reference>
<dbReference type="InterPro" id="IPR004000">
    <property type="entry name" value="Actin"/>
</dbReference>
<keyword evidence="5" id="KW-1185">Reference proteome</keyword>
<dbReference type="RefSeq" id="XP_070882520.1">
    <property type="nucleotide sequence ID" value="XM_071026256.1"/>
</dbReference>
<comment type="caution">
    <text evidence="4">The sequence shown here is derived from an EMBL/GenBank/DDBJ whole genome shotgun (WGS) entry which is preliminary data.</text>
</comment>
<dbReference type="GeneID" id="98141328"/>
<dbReference type="PANTHER" id="PTHR11937">
    <property type="entry name" value="ACTIN"/>
    <property type="match status" value="1"/>
</dbReference>
<dbReference type="EMBL" id="JBFXLQ010000050">
    <property type="protein sequence ID" value="KAL2863541.1"/>
    <property type="molecule type" value="Genomic_DNA"/>
</dbReference>
<evidence type="ECO:0000313" key="5">
    <source>
        <dbReference type="Proteomes" id="UP001610432"/>
    </source>
</evidence>
<accession>A0ABR4LG58</accession>
<organism evidence="4 5">
    <name type="scientific">Aspergillus lucknowensis</name>
    <dbReference type="NCBI Taxonomy" id="176173"/>
    <lineage>
        <taxon>Eukaryota</taxon>
        <taxon>Fungi</taxon>
        <taxon>Dikarya</taxon>
        <taxon>Ascomycota</taxon>
        <taxon>Pezizomycotina</taxon>
        <taxon>Eurotiomycetes</taxon>
        <taxon>Eurotiomycetidae</taxon>
        <taxon>Eurotiales</taxon>
        <taxon>Aspergillaceae</taxon>
        <taxon>Aspergillus</taxon>
        <taxon>Aspergillus subgen. Nidulantes</taxon>
    </lineage>
</organism>
<proteinExistence type="inferred from homology"/>
<dbReference type="InterPro" id="IPR043129">
    <property type="entry name" value="ATPase_NBD"/>
</dbReference>
<dbReference type="PROSITE" id="PS01132">
    <property type="entry name" value="ACTINS_ACT_LIKE"/>
    <property type="match status" value="1"/>
</dbReference>
<dbReference type="InterPro" id="IPR020902">
    <property type="entry name" value="Actin/actin-like_CS"/>
</dbReference>
<evidence type="ECO:0000256" key="1">
    <source>
        <dbReference type="ARBA" id="ARBA00003520"/>
    </source>
</evidence>
<dbReference type="Gene3D" id="3.90.640.10">
    <property type="entry name" value="Actin, Chain A, domain 4"/>
    <property type="match status" value="1"/>
</dbReference>